<dbReference type="Proteomes" id="UP000219281">
    <property type="component" value="Unassembled WGS sequence"/>
</dbReference>
<proteinExistence type="predicted"/>
<accession>A0A286A9R2</accession>
<dbReference type="EMBL" id="OCMT01000003">
    <property type="protein sequence ID" value="SOD18650.1"/>
    <property type="molecule type" value="Genomic_DNA"/>
</dbReference>
<organism evidence="1 2">
    <name type="scientific">Pedobacter xixiisoli</name>
    <dbReference type="NCBI Taxonomy" id="1476464"/>
    <lineage>
        <taxon>Bacteria</taxon>
        <taxon>Pseudomonadati</taxon>
        <taxon>Bacteroidota</taxon>
        <taxon>Sphingobacteriia</taxon>
        <taxon>Sphingobacteriales</taxon>
        <taxon>Sphingobacteriaceae</taxon>
        <taxon>Pedobacter</taxon>
    </lineage>
</organism>
<evidence type="ECO:0000313" key="2">
    <source>
        <dbReference type="Proteomes" id="UP000219281"/>
    </source>
</evidence>
<dbReference type="AlphaFoldDB" id="A0A286A9R2"/>
<protein>
    <submittedName>
        <fullName evidence="1">Uncharacterized protein</fullName>
    </submittedName>
</protein>
<reference evidence="2" key="1">
    <citation type="submission" date="2017-09" db="EMBL/GenBank/DDBJ databases">
        <authorList>
            <person name="Varghese N."/>
            <person name="Submissions S."/>
        </authorList>
    </citation>
    <scope>NUCLEOTIDE SEQUENCE [LARGE SCALE GENOMIC DNA]</scope>
    <source>
        <strain evidence="2">CGMCC 1.12803</strain>
    </source>
</reference>
<evidence type="ECO:0000313" key="1">
    <source>
        <dbReference type="EMBL" id="SOD18650.1"/>
    </source>
</evidence>
<name>A0A286A9R2_9SPHI</name>
<gene>
    <name evidence="1" type="ORF">SAMN06297358_3115</name>
</gene>
<sequence length="72" mass="8216">MNEITTAKVSLSILPSKDSRPPMKQLLKKTLQKYLLKKGMQITSVGEGYFSIREMLHHFEATLHLQDSITVN</sequence>
<keyword evidence="2" id="KW-1185">Reference proteome</keyword>